<keyword evidence="7" id="KW-1185">Reference proteome</keyword>
<reference evidence="7" key="1">
    <citation type="journal article" date="2019" name="Int. J. Syst. Evol. Microbiol.">
        <title>The Global Catalogue of Microorganisms (GCM) 10K type strain sequencing project: providing services to taxonomists for standard genome sequencing and annotation.</title>
        <authorList>
            <consortium name="The Broad Institute Genomics Platform"/>
            <consortium name="The Broad Institute Genome Sequencing Center for Infectious Disease"/>
            <person name="Wu L."/>
            <person name="Ma J."/>
        </authorList>
    </citation>
    <scope>NUCLEOTIDE SEQUENCE [LARGE SCALE GENOMIC DNA]</scope>
    <source>
        <strain evidence="7">CCUG 53903</strain>
    </source>
</reference>
<keyword evidence="2 4" id="KW-0238">DNA-binding</keyword>
<protein>
    <submittedName>
        <fullName evidence="6">TetR/AcrR family transcriptional regulator</fullName>
    </submittedName>
</protein>
<feature type="domain" description="HTH tetR-type" evidence="5">
    <location>
        <begin position="72"/>
        <end position="132"/>
    </location>
</feature>
<keyword evidence="1" id="KW-0805">Transcription regulation</keyword>
<dbReference type="EMBL" id="JBHSPA010000122">
    <property type="protein sequence ID" value="MFC5835298.1"/>
    <property type="molecule type" value="Genomic_DNA"/>
</dbReference>
<dbReference type="PANTHER" id="PTHR30055:SF234">
    <property type="entry name" value="HTH-TYPE TRANSCRIPTIONAL REGULATOR BETI"/>
    <property type="match status" value="1"/>
</dbReference>
<dbReference type="InterPro" id="IPR001647">
    <property type="entry name" value="HTH_TetR"/>
</dbReference>
<evidence type="ECO:0000313" key="6">
    <source>
        <dbReference type="EMBL" id="MFC5835298.1"/>
    </source>
</evidence>
<evidence type="ECO:0000256" key="2">
    <source>
        <dbReference type="ARBA" id="ARBA00023125"/>
    </source>
</evidence>
<keyword evidence="3" id="KW-0804">Transcription</keyword>
<organism evidence="6 7">
    <name type="scientific">Nonomuraea insulae</name>
    <dbReference type="NCBI Taxonomy" id="1616787"/>
    <lineage>
        <taxon>Bacteria</taxon>
        <taxon>Bacillati</taxon>
        <taxon>Actinomycetota</taxon>
        <taxon>Actinomycetes</taxon>
        <taxon>Streptosporangiales</taxon>
        <taxon>Streptosporangiaceae</taxon>
        <taxon>Nonomuraea</taxon>
    </lineage>
</organism>
<dbReference type="InterPro" id="IPR009057">
    <property type="entry name" value="Homeodomain-like_sf"/>
</dbReference>
<dbReference type="PANTHER" id="PTHR30055">
    <property type="entry name" value="HTH-TYPE TRANSCRIPTIONAL REGULATOR RUTR"/>
    <property type="match status" value="1"/>
</dbReference>
<evidence type="ECO:0000313" key="7">
    <source>
        <dbReference type="Proteomes" id="UP001596058"/>
    </source>
</evidence>
<comment type="caution">
    <text evidence="6">The sequence shown here is derived from an EMBL/GenBank/DDBJ whole genome shotgun (WGS) entry which is preliminary data.</text>
</comment>
<evidence type="ECO:0000256" key="3">
    <source>
        <dbReference type="ARBA" id="ARBA00023163"/>
    </source>
</evidence>
<evidence type="ECO:0000256" key="4">
    <source>
        <dbReference type="PROSITE-ProRule" id="PRU00335"/>
    </source>
</evidence>
<proteinExistence type="predicted"/>
<accession>A0ABW1DEB2</accession>
<dbReference type="PROSITE" id="PS50977">
    <property type="entry name" value="HTH_TETR_2"/>
    <property type="match status" value="1"/>
</dbReference>
<sequence>MPDTSRRIPVDVVQAALRAAERLGKDVGDVPVLAIAREAGVSRSTLLRRIGGSRQALDEAVRAAGVDPGGQRPVRERAIEAGAHLIGEHGLAAFTLELVAGSAQCSVHSLYGAFGGRDELLRAIFETYSPLLDVEKIIAGPHADLGETVGRIYRLLAEALARQPRVMPAMLAEALARPGDPALQGLLQHFAPRMLAGLGQWLSEEMAAGRIRVQPLPLLIQQMIAPALMHFVTRPAAGQVSGFDLPGVEETCAVFTESFLRAVAVT</sequence>
<dbReference type="RefSeq" id="WP_379524718.1">
    <property type="nucleotide sequence ID" value="NZ_JBHSPA010000122.1"/>
</dbReference>
<name>A0ABW1DEB2_9ACTN</name>
<evidence type="ECO:0000259" key="5">
    <source>
        <dbReference type="PROSITE" id="PS50977"/>
    </source>
</evidence>
<evidence type="ECO:0000256" key="1">
    <source>
        <dbReference type="ARBA" id="ARBA00023015"/>
    </source>
</evidence>
<gene>
    <name evidence="6" type="ORF">ACFPZ3_66740</name>
</gene>
<feature type="DNA-binding region" description="H-T-H motif" evidence="4">
    <location>
        <begin position="95"/>
        <end position="114"/>
    </location>
</feature>
<dbReference type="Proteomes" id="UP001596058">
    <property type="component" value="Unassembled WGS sequence"/>
</dbReference>
<dbReference type="Gene3D" id="1.10.357.10">
    <property type="entry name" value="Tetracycline Repressor, domain 2"/>
    <property type="match status" value="1"/>
</dbReference>
<dbReference type="Pfam" id="PF00440">
    <property type="entry name" value="TetR_N"/>
    <property type="match status" value="1"/>
</dbReference>
<dbReference type="SUPFAM" id="SSF46689">
    <property type="entry name" value="Homeodomain-like"/>
    <property type="match status" value="1"/>
</dbReference>
<dbReference type="InterPro" id="IPR050109">
    <property type="entry name" value="HTH-type_TetR-like_transc_reg"/>
</dbReference>